<evidence type="ECO:0000256" key="9">
    <source>
        <dbReference type="ARBA" id="ARBA00022777"/>
    </source>
</evidence>
<protein>
    <recommendedName>
        <fullName evidence="4 12">Carbamate kinase</fullName>
    </recommendedName>
</protein>
<evidence type="ECO:0000256" key="11">
    <source>
        <dbReference type="ARBA" id="ARBA00048467"/>
    </source>
</evidence>
<dbReference type="RefSeq" id="WP_059106942.1">
    <property type="nucleotide sequence ID" value="NZ_AP024589.1"/>
</dbReference>
<keyword evidence="10" id="KW-0067">ATP-binding</keyword>
<evidence type="ECO:0000313" key="15">
    <source>
        <dbReference type="EMBL" id="PNZ69618.1"/>
    </source>
</evidence>
<evidence type="ECO:0000256" key="13">
    <source>
        <dbReference type="PIRNR" id="PIRNR000723"/>
    </source>
</evidence>
<dbReference type="NCBIfam" id="TIGR00746">
    <property type="entry name" value="arcC"/>
    <property type="match status" value="1"/>
</dbReference>
<dbReference type="InterPro" id="IPR036393">
    <property type="entry name" value="AceGlu_kinase-like_sf"/>
</dbReference>
<reference evidence="15 16" key="1">
    <citation type="submission" date="2017-08" db="EMBL/GenBank/DDBJ databases">
        <title>Draft genome sequences of 64 type strains of genus Staph aureus.</title>
        <authorList>
            <person name="Cole K."/>
            <person name="Golubchik T."/>
            <person name="Russell J."/>
            <person name="Foster D."/>
            <person name="Llewelyn M."/>
            <person name="Wilson D."/>
            <person name="Crook D."/>
            <person name="Paul J."/>
        </authorList>
    </citation>
    <scope>NUCLEOTIDE SEQUENCE [LARGE SCALE GENOMIC DNA]</scope>
    <source>
        <strain evidence="15 16">NCTC 12101</strain>
    </source>
</reference>
<dbReference type="PRINTS" id="PR01469">
    <property type="entry name" value="CARBMTKINASE"/>
</dbReference>
<evidence type="ECO:0000256" key="8">
    <source>
        <dbReference type="ARBA" id="ARBA00022741"/>
    </source>
</evidence>
<dbReference type="AlphaFoldDB" id="A0AAP8PRB5"/>
<organism evidence="15 16">
    <name type="scientific">Staphylococcus auricularis</name>
    <dbReference type="NCBI Taxonomy" id="29379"/>
    <lineage>
        <taxon>Bacteria</taxon>
        <taxon>Bacillati</taxon>
        <taxon>Bacillota</taxon>
        <taxon>Bacilli</taxon>
        <taxon>Bacillales</taxon>
        <taxon>Staphylococcaceae</taxon>
        <taxon>Staphylococcus</taxon>
    </lineage>
</organism>
<evidence type="ECO:0000256" key="5">
    <source>
        <dbReference type="ARBA" id="ARBA00022490"/>
    </source>
</evidence>
<keyword evidence="9 13" id="KW-0418">Kinase</keyword>
<evidence type="ECO:0000256" key="2">
    <source>
        <dbReference type="ARBA" id="ARBA00005118"/>
    </source>
</evidence>
<dbReference type="Proteomes" id="UP000242470">
    <property type="component" value="Unassembled WGS sequence"/>
</dbReference>
<dbReference type="NCBIfam" id="NF009007">
    <property type="entry name" value="PRK12352.1"/>
    <property type="match status" value="1"/>
</dbReference>
<dbReference type="Gene3D" id="3.40.1160.10">
    <property type="entry name" value="Acetylglutamate kinase-like"/>
    <property type="match status" value="1"/>
</dbReference>
<accession>A0AAP8PRB5</accession>
<keyword evidence="6" id="KW-0056">Arginine metabolism</keyword>
<dbReference type="PANTHER" id="PTHR30409">
    <property type="entry name" value="CARBAMATE KINASE"/>
    <property type="match status" value="1"/>
</dbReference>
<gene>
    <name evidence="15" type="primary">arcC</name>
    <name evidence="15" type="ORF">CD158_00530</name>
</gene>
<keyword evidence="7 13" id="KW-0808">Transferase</keyword>
<evidence type="ECO:0000256" key="3">
    <source>
        <dbReference type="ARBA" id="ARBA00011066"/>
    </source>
</evidence>
<feature type="domain" description="Aspartate/glutamate/uridylate kinase" evidence="14">
    <location>
        <begin position="3"/>
        <end position="295"/>
    </location>
</feature>
<dbReference type="PIRSF" id="PIRSF000723">
    <property type="entry name" value="Carbamate_kin"/>
    <property type="match status" value="1"/>
</dbReference>
<dbReference type="FunFam" id="3.40.1160.10:FF:000007">
    <property type="entry name" value="Carbamate kinase"/>
    <property type="match status" value="1"/>
</dbReference>
<comment type="similarity">
    <text evidence="3 13">Belongs to the carbamate kinase family.</text>
</comment>
<dbReference type="GO" id="GO:0005524">
    <property type="term" value="F:ATP binding"/>
    <property type="evidence" value="ECO:0007669"/>
    <property type="project" value="UniProtKB-KW"/>
</dbReference>
<keyword evidence="5" id="KW-0963">Cytoplasm</keyword>
<dbReference type="EMBL" id="PPQW01000002">
    <property type="protein sequence ID" value="PNZ69618.1"/>
    <property type="molecule type" value="Genomic_DNA"/>
</dbReference>
<evidence type="ECO:0000256" key="7">
    <source>
        <dbReference type="ARBA" id="ARBA00022679"/>
    </source>
</evidence>
<dbReference type="GO" id="GO:0008804">
    <property type="term" value="F:carbamate kinase activity"/>
    <property type="evidence" value="ECO:0007669"/>
    <property type="project" value="UniProtKB-UniRule"/>
</dbReference>
<dbReference type="Pfam" id="PF00696">
    <property type="entry name" value="AA_kinase"/>
    <property type="match status" value="1"/>
</dbReference>
<sequence>MNNKIVIALGGNAIQTDDGSAEAQRNAIRETMQTLKPLFKTDTDIVISHGNGPQIGNMLIQQSVADSEQTPAMPLDVCGSMTQGMIGFWLETEINRILTEIESEHRAGTIITRVEVDPEDPRMSTPTKPIGPFYDKAEVEALQKENPDSVYKEDSGRGYRKVVPSPLPVSILEHKLISDLVEDKNIIIACGGGGIPVVKQHNTYEGVEAVIDKDFASEKLAQLIDADTLMILTNVENVYVNFNEPNQQKLTDVDVATLKDYIDQGTFKEGSMLPKIEAAIDFLESGYGQRVIITNLTNAYEALEGKVGTQIKR</sequence>
<evidence type="ECO:0000259" key="14">
    <source>
        <dbReference type="Pfam" id="PF00696"/>
    </source>
</evidence>
<comment type="caution">
    <text evidence="15">The sequence shown here is derived from an EMBL/GenBank/DDBJ whole genome shotgun (WGS) entry which is preliminary data.</text>
</comment>
<dbReference type="SUPFAM" id="SSF53633">
    <property type="entry name" value="Carbamate kinase-like"/>
    <property type="match status" value="1"/>
</dbReference>
<evidence type="ECO:0000313" key="16">
    <source>
        <dbReference type="Proteomes" id="UP000242470"/>
    </source>
</evidence>
<name>A0AAP8PRB5_9STAP</name>
<evidence type="ECO:0000256" key="4">
    <source>
        <dbReference type="ARBA" id="ARBA00013070"/>
    </source>
</evidence>
<dbReference type="InterPro" id="IPR003964">
    <property type="entry name" value="Carb_kinase"/>
</dbReference>
<keyword evidence="8" id="KW-0547">Nucleotide-binding</keyword>
<dbReference type="CDD" id="cd04235">
    <property type="entry name" value="AAK_CK"/>
    <property type="match status" value="1"/>
</dbReference>
<proteinExistence type="inferred from homology"/>
<comment type="catalytic activity">
    <reaction evidence="11">
        <text>hydrogencarbonate + NH4(+) + ATP = carbamoyl phosphate + ADP + H2O + H(+)</text>
        <dbReference type="Rhea" id="RHEA:10152"/>
        <dbReference type="ChEBI" id="CHEBI:15377"/>
        <dbReference type="ChEBI" id="CHEBI:15378"/>
        <dbReference type="ChEBI" id="CHEBI:17544"/>
        <dbReference type="ChEBI" id="CHEBI:28938"/>
        <dbReference type="ChEBI" id="CHEBI:30616"/>
        <dbReference type="ChEBI" id="CHEBI:58228"/>
        <dbReference type="ChEBI" id="CHEBI:456216"/>
        <dbReference type="EC" id="2.7.2.2"/>
    </reaction>
</comment>
<evidence type="ECO:0000256" key="1">
    <source>
        <dbReference type="ARBA" id="ARBA00004496"/>
    </source>
</evidence>
<dbReference type="PANTHER" id="PTHR30409:SF1">
    <property type="entry name" value="CARBAMATE KINASE-RELATED"/>
    <property type="match status" value="1"/>
</dbReference>
<comment type="pathway">
    <text evidence="2">Metabolic intermediate metabolism; carbamoyl phosphate degradation; CO(2) and NH(3) from carbamoyl phosphate: step 1/1.</text>
</comment>
<comment type="subcellular location">
    <subcellularLocation>
        <location evidence="1">Cytoplasm</location>
    </subcellularLocation>
</comment>
<dbReference type="GO" id="GO:0019546">
    <property type="term" value="P:L-arginine deiminase pathway"/>
    <property type="evidence" value="ECO:0007669"/>
    <property type="project" value="TreeGrafter"/>
</dbReference>
<dbReference type="GO" id="GO:0005829">
    <property type="term" value="C:cytosol"/>
    <property type="evidence" value="ECO:0007669"/>
    <property type="project" value="TreeGrafter"/>
</dbReference>
<dbReference type="GeneID" id="64982334"/>
<dbReference type="InterPro" id="IPR001048">
    <property type="entry name" value="Asp/Glu/Uridylate_kinase"/>
</dbReference>
<evidence type="ECO:0000256" key="10">
    <source>
        <dbReference type="ARBA" id="ARBA00022840"/>
    </source>
</evidence>
<evidence type="ECO:0000256" key="6">
    <source>
        <dbReference type="ARBA" id="ARBA00022503"/>
    </source>
</evidence>
<evidence type="ECO:0000256" key="12">
    <source>
        <dbReference type="NCBIfam" id="TIGR00746"/>
    </source>
</evidence>